<feature type="transmembrane region" description="Helical" evidence="1">
    <location>
        <begin position="24"/>
        <end position="43"/>
    </location>
</feature>
<protein>
    <submittedName>
        <fullName evidence="3">LysM peptidoglycan-binding domain-containing protein</fullName>
    </submittedName>
</protein>
<evidence type="ECO:0000313" key="4">
    <source>
        <dbReference type="Proteomes" id="UP000298218"/>
    </source>
</evidence>
<comment type="caution">
    <text evidence="3">The sequence shown here is derived from an EMBL/GenBank/DDBJ whole genome shotgun (WGS) entry which is preliminary data.</text>
</comment>
<gene>
    <name evidence="3" type="ORF">E3T53_07115</name>
</gene>
<dbReference type="SMART" id="SM00257">
    <property type="entry name" value="LysM"/>
    <property type="match status" value="1"/>
</dbReference>
<keyword evidence="1" id="KW-0472">Membrane</keyword>
<dbReference type="OrthoDB" id="5084290at2"/>
<dbReference type="InterPro" id="IPR036779">
    <property type="entry name" value="LysM_dom_sf"/>
</dbReference>
<organism evidence="3 4">
    <name type="scientific">Cryobacterium psychrophilum</name>
    <dbReference type="NCBI Taxonomy" id="41988"/>
    <lineage>
        <taxon>Bacteria</taxon>
        <taxon>Bacillati</taxon>
        <taxon>Actinomycetota</taxon>
        <taxon>Actinomycetes</taxon>
        <taxon>Micrococcales</taxon>
        <taxon>Microbacteriaceae</taxon>
        <taxon>Cryobacterium</taxon>
    </lineage>
</organism>
<dbReference type="Gene3D" id="3.10.350.10">
    <property type="entry name" value="LysM domain"/>
    <property type="match status" value="1"/>
</dbReference>
<keyword evidence="1" id="KW-0812">Transmembrane</keyword>
<dbReference type="PROSITE" id="PS51782">
    <property type="entry name" value="LYSM"/>
    <property type="match status" value="1"/>
</dbReference>
<dbReference type="AlphaFoldDB" id="A0A4Y8KRY4"/>
<dbReference type="EMBL" id="SOHQ01000021">
    <property type="protein sequence ID" value="TFD79814.1"/>
    <property type="molecule type" value="Genomic_DNA"/>
</dbReference>
<keyword evidence="4" id="KW-1185">Reference proteome</keyword>
<sequence>MTTAPGNAATAANTRFRLTRRGRIVLTTIAATPLVVAAIMLALNGGIAEATTPGAASSAVLHAELVSFRYVTVAPGQTLWNLAESIAPSADPRDVIVDIIDLNQLQGDSVQPGQRLTLPAGY</sequence>
<dbReference type="Proteomes" id="UP000298218">
    <property type="component" value="Unassembled WGS sequence"/>
</dbReference>
<dbReference type="RefSeq" id="WP_134172011.1">
    <property type="nucleotide sequence ID" value="NZ_SOHQ01000021.1"/>
</dbReference>
<evidence type="ECO:0000313" key="3">
    <source>
        <dbReference type="EMBL" id="TFD79814.1"/>
    </source>
</evidence>
<feature type="domain" description="LysM" evidence="2">
    <location>
        <begin position="69"/>
        <end position="118"/>
    </location>
</feature>
<name>A0A4Y8KRY4_9MICO</name>
<evidence type="ECO:0000256" key="1">
    <source>
        <dbReference type="SAM" id="Phobius"/>
    </source>
</evidence>
<proteinExistence type="predicted"/>
<dbReference type="Pfam" id="PF01476">
    <property type="entry name" value="LysM"/>
    <property type="match status" value="1"/>
</dbReference>
<dbReference type="InterPro" id="IPR018392">
    <property type="entry name" value="LysM"/>
</dbReference>
<reference evidence="3 4" key="1">
    <citation type="submission" date="2019-03" db="EMBL/GenBank/DDBJ databases">
        <title>Genomics of glacier-inhabiting Cryobacterium strains.</title>
        <authorList>
            <person name="Liu Q."/>
            <person name="Xin Y.-H."/>
        </authorList>
    </citation>
    <scope>NUCLEOTIDE SEQUENCE [LARGE SCALE GENOMIC DNA]</scope>
    <source>
        <strain evidence="3 4">CGMCC 1.4292</strain>
    </source>
</reference>
<keyword evidence="1" id="KW-1133">Transmembrane helix</keyword>
<accession>A0A4Y8KRY4</accession>
<evidence type="ECO:0000259" key="2">
    <source>
        <dbReference type="PROSITE" id="PS51782"/>
    </source>
</evidence>